<proteinExistence type="predicted"/>
<protein>
    <submittedName>
        <fullName evidence="1">Piwi domain-containing protein</fullName>
    </submittedName>
</protein>
<dbReference type="GO" id="GO:0016442">
    <property type="term" value="C:RISC complex"/>
    <property type="evidence" value="ECO:0000318"/>
    <property type="project" value="GO_Central"/>
</dbReference>
<dbReference type="Gene3D" id="3.40.50.2300">
    <property type="match status" value="1"/>
</dbReference>
<dbReference type="PROSITE" id="PS50822">
    <property type="entry name" value="PIWI"/>
    <property type="match status" value="1"/>
</dbReference>
<dbReference type="InterPro" id="IPR012337">
    <property type="entry name" value="RNaseH-like_sf"/>
</dbReference>
<gene>
    <name evidence="1" type="primary">WBGene00117338</name>
</gene>
<dbReference type="GO" id="GO:0035194">
    <property type="term" value="P:regulatory ncRNA-mediated post-transcriptional gene silencing"/>
    <property type="evidence" value="ECO:0000318"/>
    <property type="project" value="GO_Central"/>
</dbReference>
<evidence type="ECO:0000313" key="2">
    <source>
        <dbReference type="Proteomes" id="UP000005239"/>
    </source>
</evidence>
<accession>A0A8R1YR84</accession>
<dbReference type="SUPFAM" id="SSF53098">
    <property type="entry name" value="Ribonuclease H-like"/>
    <property type="match status" value="1"/>
</dbReference>
<dbReference type="SMART" id="SM00950">
    <property type="entry name" value="Piwi"/>
    <property type="match status" value="1"/>
</dbReference>
<reference evidence="2" key="1">
    <citation type="journal article" date="2008" name="Nat. Genet.">
        <title>The Pristionchus pacificus genome provides a unique perspective on nematode lifestyle and parasitism.</title>
        <authorList>
            <person name="Dieterich C."/>
            <person name="Clifton S.W."/>
            <person name="Schuster L.N."/>
            <person name="Chinwalla A."/>
            <person name="Delehaunty K."/>
            <person name="Dinkelacker I."/>
            <person name="Fulton L."/>
            <person name="Fulton R."/>
            <person name="Godfrey J."/>
            <person name="Minx P."/>
            <person name="Mitreva M."/>
            <person name="Roeseler W."/>
            <person name="Tian H."/>
            <person name="Witte H."/>
            <person name="Yang S.P."/>
            <person name="Wilson R.K."/>
            <person name="Sommer R.J."/>
        </authorList>
    </citation>
    <scope>NUCLEOTIDE SEQUENCE [LARGE SCALE GENOMIC DNA]</scope>
    <source>
        <strain evidence="2">PS312</strain>
    </source>
</reference>
<dbReference type="OrthoDB" id="10252740at2759"/>
<dbReference type="GO" id="GO:0036464">
    <property type="term" value="C:cytoplasmic ribonucleoprotein granule"/>
    <property type="evidence" value="ECO:0000318"/>
    <property type="project" value="GO_Central"/>
</dbReference>
<dbReference type="AlphaFoldDB" id="A0A2A6BNM6"/>
<dbReference type="InterPro" id="IPR003165">
    <property type="entry name" value="Piwi"/>
</dbReference>
<reference evidence="1" key="2">
    <citation type="submission" date="2022-06" db="UniProtKB">
        <authorList>
            <consortium name="EnsemblMetazoa"/>
        </authorList>
    </citation>
    <scope>IDENTIFICATION</scope>
    <source>
        <strain evidence="1">PS312</strain>
    </source>
</reference>
<dbReference type="Proteomes" id="UP000005239">
    <property type="component" value="Unassembled WGS sequence"/>
</dbReference>
<dbReference type="GO" id="GO:0005737">
    <property type="term" value="C:cytoplasm"/>
    <property type="evidence" value="ECO:0000318"/>
    <property type="project" value="GO_Central"/>
</dbReference>
<dbReference type="GO" id="GO:0035198">
    <property type="term" value="F:miRNA binding"/>
    <property type="evidence" value="ECO:0000318"/>
    <property type="project" value="GO_Central"/>
</dbReference>
<dbReference type="EnsemblMetazoa" id="PPA27784.1">
    <property type="protein sequence ID" value="PPA27784.1"/>
    <property type="gene ID" value="WBGene00117338"/>
</dbReference>
<dbReference type="Gene3D" id="3.30.420.10">
    <property type="entry name" value="Ribonuclease H-like superfamily/Ribonuclease H"/>
    <property type="match status" value="1"/>
</dbReference>
<sequence length="406" mass="46319">MRAKTNFDTRFLAFEEAAHITTLFIITDFARNFVTAAKAKGMQIDHVQHYVMDPTLLYKHMVEIYTLKKTDPKLKNMIFLHIEPESNKHHDELKLFERRFCMITQHLKMENAAQLAGKKMMMENILLKLNVKGGGHNHYVTPEIYAMPLWMEKQIMIMGYNVCHPTGQSRADKMADRLPDPSVVGFSFNGGVNPDSFIGDYHYQQATRERKSRGVLPPLIIVVRDGISDGQHSHAMDELETLREAAAEYASPVDDYTPHFIFVVATKRHHKRVYADGERGLTNMAAMSVVDDTITDPSLFEFYMQSHTPIQGTAKPTRYTVLKNDVGATQDAMQSLMGALCFEHQISTNAISIPEPVYQSDEWAKRGANNMRIIKQMFGEKGQLKKGFTYDDLTNSLSYWNSPLEK</sequence>
<dbReference type="GO" id="GO:0003727">
    <property type="term" value="F:single-stranded RNA binding"/>
    <property type="evidence" value="ECO:0000318"/>
    <property type="project" value="GO_Central"/>
</dbReference>
<dbReference type="GO" id="GO:0004521">
    <property type="term" value="F:RNA endonuclease activity"/>
    <property type="evidence" value="ECO:0000318"/>
    <property type="project" value="GO_Central"/>
</dbReference>
<name>A0A2A6BNM6_PRIPA</name>
<dbReference type="Pfam" id="PF02171">
    <property type="entry name" value="Piwi"/>
    <property type="match status" value="1"/>
</dbReference>
<dbReference type="PANTHER" id="PTHR22891">
    <property type="entry name" value="EUKARYOTIC TRANSLATION INITIATION FACTOR 2C"/>
    <property type="match status" value="1"/>
</dbReference>
<dbReference type="InterPro" id="IPR036397">
    <property type="entry name" value="RNaseH_sf"/>
</dbReference>
<organism evidence="1 2">
    <name type="scientific">Pristionchus pacificus</name>
    <name type="common">Parasitic nematode worm</name>
    <dbReference type="NCBI Taxonomy" id="54126"/>
    <lineage>
        <taxon>Eukaryota</taxon>
        <taxon>Metazoa</taxon>
        <taxon>Ecdysozoa</taxon>
        <taxon>Nematoda</taxon>
        <taxon>Chromadorea</taxon>
        <taxon>Rhabditida</taxon>
        <taxon>Rhabditina</taxon>
        <taxon>Diplogasteromorpha</taxon>
        <taxon>Diplogasteroidea</taxon>
        <taxon>Neodiplogasteridae</taxon>
        <taxon>Pristionchus</taxon>
    </lineage>
</organism>
<accession>A0A2A6BNM6</accession>
<keyword evidence="2" id="KW-1185">Reference proteome</keyword>
<dbReference type="GO" id="GO:0005634">
    <property type="term" value="C:nucleus"/>
    <property type="evidence" value="ECO:0000318"/>
    <property type="project" value="GO_Central"/>
</dbReference>
<evidence type="ECO:0000313" key="1">
    <source>
        <dbReference type="EnsemblMetazoa" id="PPA27784.1"/>
    </source>
</evidence>